<proteinExistence type="predicted"/>
<name>A0A1T4NJ28_9FIRM</name>
<reference evidence="2" key="1">
    <citation type="submission" date="2017-02" db="EMBL/GenBank/DDBJ databases">
        <authorList>
            <person name="Varghese N."/>
            <person name="Submissions S."/>
        </authorList>
    </citation>
    <scope>NUCLEOTIDE SEQUENCE [LARGE SCALE GENOMIC DNA]</scope>
    <source>
        <strain evidence="2">ATCC 25662</strain>
    </source>
</reference>
<dbReference type="Proteomes" id="UP000243297">
    <property type="component" value="Unassembled WGS sequence"/>
</dbReference>
<dbReference type="OrthoDB" id="9797415at2"/>
<dbReference type="AlphaFoldDB" id="A0A1T4NJ28"/>
<dbReference type="STRING" id="118967.SAMN02745191_1657"/>
<dbReference type="EMBL" id="FUWY01000004">
    <property type="protein sequence ID" value="SJZ79259.1"/>
    <property type="molecule type" value="Genomic_DNA"/>
</dbReference>
<dbReference type="InterPro" id="IPR006549">
    <property type="entry name" value="HAD-SF_hydro_IIIA"/>
</dbReference>
<dbReference type="InterPro" id="IPR023214">
    <property type="entry name" value="HAD_sf"/>
</dbReference>
<evidence type="ECO:0000313" key="2">
    <source>
        <dbReference type="Proteomes" id="UP000243297"/>
    </source>
</evidence>
<dbReference type="GO" id="GO:0008962">
    <property type="term" value="F:phosphatidylglycerophosphatase activity"/>
    <property type="evidence" value="ECO:0007669"/>
    <property type="project" value="InterPro"/>
</dbReference>
<dbReference type="Gene3D" id="3.40.50.1000">
    <property type="entry name" value="HAD superfamily/HAD-like"/>
    <property type="match status" value="1"/>
</dbReference>
<dbReference type="NCBIfam" id="TIGR01662">
    <property type="entry name" value="HAD-SF-IIIA"/>
    <property type="match status" value="1"/>
</dbReference>
<dbReference type="SUPFAM" id="SSF56784">
    <property type="entry name" value="HAD-like"/>
    <property type="match status" value="1"/>
</dbReference>
<evidence type="ECO:0008006" key="3">
    <source>
        <dbReference type="Google" id="ProtNLM"/>
    </source>
</evidence>
<dbReference type="Pfam" id="PF09419">
    <property type="entry name" value="PGP_phosphatase"/>
    <property type="match status" value="1"/>
</dbReference>
<organism evidence="1 2">
    <name type="scientific">Anaerorhabdus furcosa</name>
    <dbReference type="NCBI Taxonomy" id="118967"/>
    <lineage>
        <taxon>Bacteria</taxon>
        <taxon>Bacillati</taxon>
        <taxon>Bacillota</taxon>
        <taxon>Erysipelotrichia</taxon>
        <taxon>Erysipelotrichales</taxon>
        <taxon>Erysipelotrichaceae</taxon>
        <taxon>Anaerorhabdus</taxon>
    </lineage>
</organism>
<dbReference type="InterPro" id="IPR036412">
    <property type="entry name" value="HAD-like_sf"/>
</dbReference>
<accession>A0A1T4NJ28</accession>
<dbReference type="InterPro" id="IPR010021">
    <property type="entry name" value="PGPP1/Gep4"/>
</dbReference>
<protein>
    <recommendedName>
        <fullName evidence="3">YqeG family HAD IIIA-type phosphatase</fullName>
    </recommendedName>
</protein>
<dbReference type="RefSeq" id="WP_078712049.1">
    <property type="nucleotide sequence ID" value="NZ_FUWY01000004.1"/>
</dbReference>
<dbReference type="NCBIfam" id="TIGR01668">
    <property type="entry name" value="YqeG_hyp_ppase"/>
    <property type="match status" value="1"/>
</dbReference>
<gene>
    <name evidence="1" type="ORF">SAMN02745191_1657</name>
</gene>
<sequence length="178" mass="20871">MMIAKYFLPTCYIKHYKDLDLNQLESRGIKIFIVDVDNTLISHEVHELDNEAISFIQAIKKHHMIPVIVSNNVKERVSEVAKQGQCDYFSFALKPLKRKYKAILRKYNCKSSEVCVIGDQLITDVLGGNRMKFITILQDPISNKDNTSGKVTRFIETMIFNYLEKKNKWRKQQYYDNL</sequence>
<keyword evidence="2" id="KW-1185">Reference proteome</keyword>
<evidence type="ECO:0000313" key="1">
    <source>
        <dbReference type="EMBL" id="SJZ79259.1"/>
    </source>
</evidence>
<dbReference type="InterPro" id="IPR027706">
    <property type="entry name" value="PGP_Pase"/>
</dbReference>